<dbReference type="EMBL" id="GEEE01015640">
    <property type="protein sequence ID" value="JAP47585.1"/>
    <property type="molecule type" value="Transcribed_RNA"/>
</dbReference>
<organism evidence="1">
    <name type="scientific">Schistocephalus solidus</name>
    <name type="common">Tapeworm</name>
    <dbReference type="NCBI Taxonomy" id="70667"/>
    <lineage>
        <taxon>Eukaryota</taxon>
        <taxon>Metazoa</taxon>
        <taxon>Spiralia</taxon>
        <taxon>Lophotrochozoa</taxon>
        <taxon>Platyhelminthes</taxon>
        <taxon>Cestoda</taxon>
        <taxon>Eucestoda</taxon>
        <taxon>Diphyllobothriidea</taxon>
        <taxon>Diphyllobothriidae</taxon>
        <taxon>Schistocephalus</taxon>
    </lineage>
</organism>
<gene>
    <name evidence="1" type="ORF">TR144108</name>
</gene>
<protein>
    <submittedName>
        <fullName evidence="1">Uncharacterized protein</fullName>
    </submittedName>
</protein>
<accession>A0A0X3P6Q1</accession>
<sequence length="172" mass="19062">MALCGWAPGVYFNVHASCPKNIKGSLPRKLLQDIGEPTCLQTLHDCNGILLFSYPSAASSFCSIQPQRNLPQWKGSCQISQLRLSHWRPATTTTTTRRCSCRWRQRTSWRVRQSRSPDGRPIRFRQPAGGGAFVNVLDDFCEDADAGLDVVGSLPSMSTSSVYHFNCPSAVI</sequence>
<evidence type="ECO:0000313" key="1">
    <source>
        <dbReference type="EMBL" id="JAP47585.1"/>
    </source>
</evidence>
<dbReference type="AlphaFoldDB" id="A0A0X3P6Q1"/>
<reference evidence="1" key="1">
    <citation type="submission" date="2016-01" db="EMBL/GenBank/DDBJ databases">
        <title>Reference transcriptome for the parasite Schistocephalus solidus: insights into the molecular evolution of parasitism.</title>
        <authorList>
            <person name="Hebert F.O."/>
            <person name="Grambauer S."/>
            <person name="Barber I."/>
            <person name="Landry C.R."/>
            <person name="Aubin-Horth N."/>
        </authorList>
    </citation>
    <scope>NUCLEOTIDE SEQUENCE</scope>
</reference>
<name>A0A0X3P6Q1_SCHSO</name>
<proteinExistence type="predicted"/>